<keyword evidence="3" id="KW-1185">Reference proteome</keyword>
<dbReference type="Proteomes" id="UP000239872">
    <property type="component" value="Unassembled WGS sequence"/>
</dbReference>
<evidence type="ECO:0000313" key="3">
    <source>
        <dbReference type="Proteomes" id="UP000239872"/>
    </source>
</evidence>
<sequence length="298" mass="32676">MEIDKYIGQFILKNNFCYIHGLGNLELVKRPAVHDGKALQAPTYEVVVTAGGSIDDSFANFIATNEQISISKAANGLREYSMQARKDMAAGKEVPIPGIGKFTEENGRVKFTTDANFRFTPAGMPTLKNSKQLEDQKITPAHKPSYPPPASANSVNWTMVIIVAVLLVILGAGGYGLYYYKNQQAASQPAPHMADTIVQAPAPPIVDTMRKDTVATAPVVDTNAINAYRMVIGEYPNKAKAEARLRRLKIDGSKVEIITSDSVTFKVLATVNCRVVDTLHYKDSLQKFYGYKNVMIVN</sequence>
<name>A0A2S7SSD2_9BACT</name>
<accession>A0A2S7SSD2</accession>
<comment type="caution">
    <text evidence="2">The sequence shown here is derived from an EMBL/GenBank/DDBJ whole genome shotgun (WGS) entry which is preliminary data.</text>
</comment>
<proteinExistence type="predicted"/>
<evidence type="ECO:0008006" key="4">
    <source>
        <dbReference type="Google" id="ProtNLM"/>
    </source>
</evidence>
<keyword evidence="1" id="KW-0812">Transmembrane</keyword>
<keyword evidence="1" id="KW-1133">Transmembrane helix</keyword>
<protein>
    <recommendedName>
        <fullName evidence="4">CCDC81-like prokaryotic HU domain-containing protein</fullName>
    </recommendedName>
</protein>
<dbReference type="AlphaFoldDB" id="A0A2S7SSD2"/>
<organism evidence="2 3">
    <name type="scientific">Flavipsychrobacter stenotrophus</name>
    <dbReference type="NCBI Taxonomy" id="2077091"/>
    <lineage>
        <taxon>Bacteria</taxon>
        <taxon>Pseudomonadati</taxon>
        <taxon>Bacteroidota</taxon>
        <taxon>Chitinophagia</taxon>
        <taxon>Chitinophagales</taxon>
        <taxon>Chitinophagaceae</taxon>
        <taxon>Flavipsychrobacter</taxon>
    </lineage>
</organism>
<feature type="transmembrane region" description="Helical" evidence="1">
    <location>
        <begin position="157"/>
        <end position="180"/>
    </location>
</feature>
<evidence type="ECO:0000313" key="2">
    <source>
        <dbReference type="EMBL" id="PQJ09654.1"/>
    </source>
</evidence>
<dbReference type="RefSeq" id="WP_105040426.1">
    <property type="nucleotide sequence ID" value="NZ_PPSL01000005.1"/>
</dbReference>
<evidence type="ECO:0000256" key="1">
    <source>
        <dbReference type="SAM" id="Phobius"/>
    </source>
</evidence>
<reference evidence="2 3" key="1">
    <citation type="submission" date="2018-01" db="EMBL/GenBank/DDBJ databases">
        <title>A novel member of the phylum Bacteroidetes isolated from glacier ice.</title>
        <authorList>
            <person name="Liu Q."/>
            <person name="Xin Y.-H."/>
        </authorList>
    </citation>
    <scope>NUCLEOTIDE SEQUENCE [LARGE SCALE GENOMIC DNA]</scope>
    <source>
        <strain evidence="2 3">RB1R16</strain>
    </source>
</reference>
<gene>
    <name evidence="2" type="ORF">CJD36_017105</name>
</gene>
<dbReference type="EMBL" id="PPSL01000005">
    <property type="protein sequence ID" value="PQJ09654.1"/>
    <property type="molecule type" value="Genomic_DNA"/>
</dbReference>
<keyword evidence="1" id="KW-0472">Membrane</keyword>
<dbReference type="OrthoDB" id="653949at2"/>